<dbReference type="HOGENOM" id="CLU_1217682_0_0_6"/>
<dbReference type="Gene3D" id="3.90.1720.10">
    <property type="entry name" value="endopeptidase domain like (from Nostoc punctiforme)"/>
    <property type="match status" value="1"/>
</dbReference>
<gene>
    <name evidence="2" type="ORF">F946_01143</name>
</gene>
<evidence type="ECO:0000259" key="1">
    <source>
        <dbReference type="Pfam" id="PF04970"/>
    </source>
</evidence>
<dbReference type="GeneID" id="56338345"/>
<accession>N9CY98</accession>
<dbReference type="Pfam" id="PF04970">
    <property type="entry name" value="LRAT"/>
    <property type="match status" value="1"/>
</dbReference>
<evidence type="ECO:0000313" key="2">
    <source>
        <dbReference type="EMBL" id="ENV73253.1"/>
    </source>
</evidence>
<dbReference type="EMBL" id="APPZ01000006">
    <property type="protein sequence ID" value="ENV73253.1"/>
    <property type="molecule type" value="Genomic_DNA"/>
</dbReference>
<name>N9CY98_ACIJO</name>
<protein>
    <recommendedName>
        <fullName evidence="1">LRAT domain-containing protein</fullName>
    </recommendedName>
</protein>
<dbReference type="Proteomes" id="UP000018444">
    <property type="component" value="Unassembled WGS sequence"/>
</dbReference>
<reference evidence="2 3" key="1">
    <citation type="submission" date="2013-02" db="EMBL/GenBank/DDBJ databases">
        <title>The Genome Sequence of Acinetobacter johnsonii ANC 3681.</title>
        <authorList>
            <consortium name="The Broad Institute Genome Sequencing Platform"/>
            <consortium name="The Broad Institute Genome Sequencing Center for Infectious Disease"/>
            <person name="Cerqueira G."/>
            <person name="Feldgarden M."/>
            <person name="Courvalin P."/>
            <person name="Perichon B."/>
            <person name="Grillot-Courvalin C."/>
            <person name="Clermont D."/>
            <person name="Rocha E."/>
            <person name="Yoon E.-J."/>
            <person name="Nemec A."/>
            <person name="Walker B."/>
            <person name="Young S.K."/>
            <person name="Zeng Q."/>
            <person name="Gargeya S."/>
            <person name="Fitzgerald M."/>
            <person name="Haas B."/>
            <person name="Abouelleil A."/>
            <person name="Alvarado L."/>
            <person name="Arachchi H.M."/>
            <person name="Berlin A.M."/>
            <person name="Chapman S.B."/>
            <person name="Dewar J."/>
            <person name="Goldberg J."/>
            <person name="Griggs A."/>
            <person name="Gujja S."/>
            <person name="Hansen M."/>
            <person name="Howarth C."/>
            <person name="Imamovic A."/>
            <person name="Larimer J."/>
            <person name="McCowan C."/>
            <person name="Murphy C."/>
            <person name="Neiman D."/>
            <person name="Pearson M."/>
            <person name="Priest M."/>
            <person name="Roberts A."/>
            <person name="Saif S."/>
            <person name="Shea T."/>
            <person name="Sisk P."/>
            <person name="Sykes S."/>
            <person name="Wortman J."/>
            <person name="Nusbaum C."/>
            <person name="Birren B."/>
        </authorList>
    </citation>
    <scope>NUCLEOTIDE SEQUENCE [LARGE SCALE GENOMIC DNA]</scope>
    <source>
        <strain evidence="2 3">ANC 3681</strain>
    </source>
</reference>
<dbReference type="AlphaFoldDB" id="N9CY98"/>
<proteinExistence type="predicted"/>
<dbReference type="RefSeq" id="WP_004980049.1">
    <property type="nucleotide sequence ID" value="NZ_KB849705.1"/>
</dbReference>
<dbReference type="PATRIC" id="fig|1217662.4.peg.1112"/>
<organism evidence="2 3">
    <name type="scientific">Acinetobacter johnsonii ANC 3681</name>
    <dbReference type="NCBI Taxonomy" id="1217662"/>
    <lineage>
        <taxon>Bacteria</taxon>
        <taxon>Pseudomonadati</taxon>
        <taxon>Pseudomonadota</taxon>
        <taxon>Gammaproteobacteria</taxon>
        <taxon>Moraxellales</taxon>
        <taxon>Moraxellaceae</taxon>
        <taxon>Acinetobacter</taxon>
    </lineage>
</organism>
<comment type="caution">
    <text evidence="2">The sequence shown here is derived from an EMBL/GenBank/DDBJ whole genome shotgun (WGS) entry which is preliminary data.</text>
</comment>
<evidence type="ECO:0000313" key="3">
    <source>
        <dbReference type="Proteomes" id="UP000018444"/>
    </source>
</evidence>
<sequence length="227" mass="25847">MIKKLFELIVSNPIYPHKQYPSTKDIAKAVRTTQKAYKVVKGEKSLKEFAKEYVEDIFEDPLSKNQKRLGDDLNISFLDNVFKDKVKPKVGSVIYCGLLANQVEHSGIYIGYNKIAHLDGSGKIEAVSPEVFLDRLNGLNWAISIYVSCKDGKPVGSRVVAERARKKIGRRLKYSVASNNCHMFTSGCLTGKFKNDDGFFCELEQTTERVLDANEWRVWDIPYKKKK</sequence>
<dbReference type="InterPro" id="IPR007053">
    <property type="entry name" value="LRAT_dom"/>
</dbReference>
<feature type="domain" description="LRAT" evidence="1">
    <location>
        <begin position="89"/>
        <end position="192"/>
    </location>
</feature>